<accession>A0A4R6YL68</accession>
<evidence type="ECO:0000313" key="3">
    <source>
        <dbReference type="Proteomes" id="UP000295293"/>
    </source>
</evidence>
<keyword evidence="3" id="KW-1185">Reference proteome</keyword>
<dbReference type="OrthoDB" id="343356at2"/>
<dbReference type="EMBL" id="SNZH01000023">
    <property type="protein sequence ID" value="TDR37838.1"/>
    <property type="molecule type" value="Genomic_DNA"/>
</dbReference>
<dbReference type="GO" id="GO:0003677">
    <property type="term" value="F:DNA binding"/>
    <property type="evidence" value="ECO:0007669"/>
    <property type="project" value="UniProtKB-KW"/>
</dbReference>
<keyword evidence="2" id="KW-0238">DNA-binding</keyword>
<dbReference type="Proteomes" id="UP000295293">
    <property type="component" value="Unassembled WGS sequence"/>
</dbReference>
<comment type="caution">
    <text evidence="2">The sequence shown here is derived from an EMBL/GenBank/DDBJ whole genome shotgun (WGS) entry which is preliminary data.</text>
</comment>
<evidence type="ECO:0000313" key="2">
    <source>
        <dbReference type="EMBL" id="TDR37838.1"/>
    </source>
</evidence>
<dbReference type="AlphaFoldDB" id="A0A4R6YL68"/>
<organism evidence="2 3">
    <name type="scientific">Tahibacter aquaticus</name>
    <dbReference type="NCBI Taxonomy" id="520092"/>
    <lineage>
        <taxon>Bacteria</taxon>
        <taxon>Pseudomonadati</taxon>
        <taxon>Pseudomonadota</taxon>
        <taxon>Gammaproteobacteria</taxon>
        <taxon>Lysobacterales</taxon>
        <taxon>Rhodanobacteraceae</taxon>
        <taxon>Tahibacter</taxon>
    </lineage>
</organism>
<dbReference type="Gene3D" id="1.10.150.690">
    <property type="entry name" value="DUF2063"/>
    <property type="match status" value="1"/>
</dbReference>
<proteinExistence type="predicted"/>
<dbReference type="InterPro" id="IPR018640">
    <property type="entry name" value="DUF2063"/>
</dbReference>
<sequence length="277" mass="31749">MSAAPTLPALQQRLLQALIAPAPADRASAADWIQPGARIDAAACLDIYRRSYVLRLRRCLAEQFPATRHALGAALFDDFADTYLRDCPSDSTTLYQLGRRYADWLERNRPDRDSPADEREDWIDFLVDLARYERELFHLFDAPGAEDQPWPDASADDSELVLQPCLTLAQYRYPVAGYYHEVRAGRDPAFPPRSDCWVVVLRRDYDTTTFPVSELHFRFLSLVQQQASIDAALQEISAWTGRTLDAVRQSWRADVRRAWVEAGFFLRRTTGVHDKQR</sequence>
<name>A0A4R6YL68_9GAMM</name>
<evidence type="ECO:0000259" key="1">
    <source>
        <dbReference type="Pfam" id="PF09836"/>
    </source>
</evidence>
<dbReference type="RefSeq" id="WP_133821620.1">
    <property type="nucleotide sequence ID" value="NZ_SNZH01000023.1"/>
</dbReference>
<dbReference type="Pfam" id="PF09836">
    <property type="entry name" value="DUF2063"/>
    <property type="match status" value="1"/>
</dbReference>
<gene>
    <name evidence="2" type="ORF">DFR29_12312</name>
</gene>
<dbReference type="InterPro" id="IPR044922">
    <property type="entry name" value="DUF2063_N_sf"/>
</dbReference>
<reference evidence="2 3" key="1">
    <citation type="submission" date="2019-03" db="EMBL/GenBank/DDBJ databases">
        <title>Genomic Encyclopedia of Type Strains, Phase IV (KMG-IV): sequencing the most valuable type-strain genomes for metagenomic binning, comparative biology and taxonomic classification.</title>
        <authorList>
            <person name="Goeker M."/>
        </authorList>
    </citation>
    <scope>NUCLEOTIDE SEQUENCE [LARGE SCALE GENOMIC DNA]</scope>
    <source>
        <strain evidence="2 3">DSM 21667</strain>
    </source>
</reference>
<feature type="domain" description="Putative DNA-binding" evidence="1">
    <location>
        <begin position="10"/>
        <end position="105"/>
    </location>
</feature>
<protein>
    <submittedName>
        <fullName evidence="2">Putative DNA-binding protein</fullName>
    </submittedName>
</protein>